<accession>A0ABX3AWV5</accession>
<dbReference type="InterPro" id="IPR010982">
    <property type="entry name" value="Lambda_DNA-bd_dom_sf"/>
</dbReference>
<organism evidence="2 3">
    <name type="scientific">Aliivibrio logei 5S-186</name>
    <dbReference type="NCBI Taxonomy" id="626086"/>
    <lineage>
        <taxon>Bacteria</taxon>
        <taxon>Pseudomonadati</taxon>
        <taxon>Pseudomonadota</taxon>
        <taxon>Gammaproteobacteria</taxon>
        <taxon>Vibrionales</taxon>
        <taxon>Vibrionaceae</taxon>
        <taxon>Aliivibrio</taxon>
    </lineage>
</organism>
<dbReference type="Pfam" id="PF01381">
    <property type="entry name" value="HTH_3"/>
    <property type="match status" value="1"/>
</dbReference>
<dbReference type="CDD" id="cd00093">
    <property type="entry name" value="HTH_XRE"/>
    <property type="match status" value="1"/>
</dbReference>
<dbReference type="Proteomes" id="UP000095059">
    <property type="component" value="Unassembled WGS sequence"/>
</dbReference>
<dbReference type="Gene3D" id="1.10.260.40">
    <property type="entry name" value="lambda repressor-like DNA-binding domains"/>
    <property type="match status" value="1"/>
</dbReference>
<evidence type="ECO:0000313" key="3">
    <source>
        <dbReference type="Proteomes" id="UP000095059"/>
    </source>
</evidence>
<protein>
    <submittedName>
        <fullName evidence="2">Transcriptional regulator</fullName>
    </submittedName>
</protein>
<keyword evidence="3" id="KW-1185">Reference proteome</keyword>
<sequence>MVINMFSECIKEIRKKQNLTQLEFSTHLNLIDAEFHALDAVTVSRWERGITKPSLKKCIRILRLFDYDLKYFLLNNDYASDMSALDTIMDKRFNDRLLKLHNIQKYYYNNVNHVEFKIKTIPKDQRMIINLLSNLYNHLNIEKDSLFNIDLYLYQTRNKLIGLTFHNNDDDHILGHSISFYFNTDEFSSQIKNNKCKIDYTKSIAYKEGKDITLYNCSRYSSSEELFKFQIINDVSLLCKNSSIQYYSIRLGLKIMYDFLISLGFELSSYQNEHPKGEISVGRKKYRDAILSVKVEKLLSNVELINILKEEKVQGISG</sequence>
<evidence type="ECO:0000259" key="1">
    <source>
        <dbReference type="PROSITE" id="PS50943"/>
    </source>
</evidence>
<dbReference type="SMART" id="SM00530">
    <property type="entry name" value="HTH_XRE"/>
    <property type="match status" value="1"/>
</dbReference>
<proteinExistence type="predicted"/>
<dbReference type="PROSITE" id="PS50943">
    <property type="entry name" value="HTH_CROC1"/>
    <property type="match status" value="1"/>
</dbReference>
<dbReference type="EMBL" id="AJYJ02000058">
    <property type="protein sequence ID" value="OEF18907.1"/>
    <property type="molecule type" value="Genomic_DNA"/>
</dbReference>
<dbReference type="InterPro" id="IPR001387">
    <property type="entry name" value="Cro/C1-type_HTH"/>
</dbReference>
<gene>
    <name evidence="2" type="ORF">A1Q5_05250</name>
</gene>
<name>A0ABX3AWV5_ALILO</name>
<feature type="domain" description="HTH cro/C1-type" evidence="1">
    <location>
        <begin position="10"/>
        <end position="72"/>
    </location>
</feature>
<evidence type="ECO:0000313" key="2">
    <source>
        <dbReference type="EMBL" id="OEF18907.1"/>
    </source>
</evidence>
<reference evidence="2 3" key="1">
    <citation type="journal article" date="2012" name="Science">
        <title>Ecological populations of bacteria act as socially cohesive units of antibiotic production and resistance.</title>
        <authorList>
            <person name="Cordero O.X."/>
            <person name="Wildschutte H."/>
            <person name="Kirkup B."/>
            <person name="Proehl S."/>
            <person name="Ngo L."/>
            <person name="Hussain F."/>
            <person name="Le Roux F."/>
            <person name="Mincer T."/>
            <person name="Polz M.F."/>
        </authorList>
    </citation>
    <scope>NUCLEOTIDE SEQUENCE [LARGE SCALE GENOMIC DNA]</scope>
    <source>
        <strain evidence="2 3">5S-186</strain>
    </source>
</reference>
<dbReference type="SUPFAM" id="SSF47413">
    <property type="entry name" value="lambda repressor-like DNA-binding domains"/>
    <property type="match status" value="1"/>
</dbReference>
<comment type="caution">
    <text evidence="2">The sequence shown here is derived from an EMBL/GenBank/DDBJ whole genome shotgun (WGS) entry which is preliminary data.</text>
</comment>